<dbReference type="GO" id="GO:0004140">
    <property type="term" value="F:dephospho-CoA kinase activity"/>
    <property type="evidence" value="ECO:0007669"/>
    <property type="project" value="UniProtKB-UniRule"/>
</dbReference>
<gene>
    <name evidence="5 7" type="primary">coaE</name>
    <name evidence="7" type="ORF">Pan189_37870</name>
</gene>
<dbReference type="AlphaFoldDB" id="A0A517R685"/>
<dbReference type="InterPro" id="IPR027417">
    <property type="entry name" value="P-loop_NTPase"/>
</dbReference>
<evidence type="ECO:0000256" key="2">
    <source>
        <dbReference type="ARBA" id="ARBA00022741"/>
    </source>
</evidence>
<keyword evidence="5 7" id="KW-0808">Transferase</keyword>
<dbReference type="Gene3D" id="3.40.50.300">
    <property type="entry name" value="P-loop containing nucleotide triphosphate hydrolases"/>
    <property type="match status" value="1"/>
</dbReference>
<dbReference type="GO" id="GO:0015937">
    <property type="term" value="P:coenzyme A biosynthetic process"/>
    <property type="evidence" value="ECO:0007669"/>
    <property type="project" value="UniProtKB-UniRule"/>
</dbReference>
<dbReference type="GO" id="GO:0005737">
    <property type="term" value="C:cytoplasm"/>
    <property type="evidence" value="ECO:0007669"/>
    <property type="project" value="UniProtKB-SubCell"/>
</dbReference>
<dbReference type="PANTHER" id="PTHR10695:SF46">
    <property type="entry name" value="BIFUNCTIONAL COENZYME A SYNTHASE-RELATED"/>
    <property type="match status" value="1"/>
</dbReference>
<keyword evidence="2 5" id="KW-0547">Nucleotide-binding</keyword>
<evidence type="ECO:0000313" key="8">
    <source>
        <dbReference type="Proteomes" id="UP000317318"/>
    </source>
</evidence>
<comment type="subcellular location">
    <subcellularLocation>
        <location evidence="5">Cytoplasm</location>
    </subcellularLocation>
</comment>
<dbReference type="EC" id="2.7.1.24" evidence="5 6"/>
<keyword evidence="4 5" id="KW-0173">Coenzyme A biosynthesis</keyword>
<dbReference type="CDD" id="cd02022">
    <property type="entry name" value="DPCK"/>
    <property type="match status" value="1"/>
</dbReference>
<feature type="binding site" evidence="5">
    <location>
        <begin position="26"/>
        <end position="31"/>
    </location>
    <ligand>
        <name>ATP</name>
        <dbReference type="ChEBI" id="CHEBI:30616"/>
    </ligand>
</feature>
<evidence type="ECO:0000313" key="7">
    <source>
        <dbReference type="EMBL" id="QDT39380.1"/>
    </source>
</evidence>
<dbReference type="KEGG" id="svp:Pan189_37870"/>
<name>A0A517R685_9PLAN</name>
<dbReference type="PANTHER" id="PTHR10695">
    <property type="entry name" value="DEPHOSPHO-COA KINASE-RELATED"/>
    <property type="match status" value="1"/>
</dbReference>
<comment type="pathway">
    <text evidence="5">Cofactor biosynthesis; coenzyme A biosynthesis; CoA from (R)-pantothenate: step 5/5.</text>
</comment>
<comment type="function">
    <text evidence="5">Catalyzes the phosphorylation of the 3'-hydroxyl group of dephosphocoenzyme A to form coenzyme A.</text>
</comment>
<dbReference type="PROSITE" id="PS51219">
    <property type="entry name" value="DPCK"/>
    <property type="match status" value="1"/>
</dbReference>
<dbReference type="Pfam" id="PF01121">
    <property type="entry name" value="CoaE"/>
    <property type="match status" value="1"/>
</dbReference>
<keyword evidence="3 5" id="KW-0067">ATP-binding</keyword>
<comment type="similarity">
    <text evidence="1 5">Belongs to the CoaE family.</text>
</comment>
<evidence type="ECO:0000256" key="1">
    <source>
        <dbReference type="ARBA" id="ARBA00009018"/>
    </source>
</evidence>
<dbReference type="HAMAP" id="MF_00376">
    <property type="entry name" value="Dephospho_CoA_kinase"/>
    <property type="match status" value="1"/>
</dbReference>
<dbReference type="RefSeq" id="WP_145365517.1">
    <property type="nucleotide sequence ID" value="NZ_CP036268.1"/>
</dbReference>
<dbReference type="OrthoDB" id="9812943at2"/>
<organism evidence="7 8">
    <name type="scientific">Stratiformator vulcanicus</name>
    <dbReference type="NCBI Taxonomy" id="2527980"/>
    <lineage>
        <taxon>Bacteria</taxon>
        <taxon>Pseudomonadati</taxon>
        <taxon>Planctomycetota</taxon>
        <taxon>Planctomycetia</taxon>
        <taxon>Planctomycetales</taxon>
        <taxon>Planctomycetaceae</taxon>
        <taxon>Stratiformator</taxon>
    </lineage>
</organism>
<accession>A0A517R685</accession>
<dbReference type="Proteomes" id="UP000317318">
    <property type="component" value="Chromosome"/>
</dbReference>
<dbReference type="GO" id="GO:0005524">
    <property type="term" value="F:ATP binding"/>
    <property type="evidence" value="ECO:0007669"/>
    <property type="project" value="UniProtKB-UniRule"/>
</dbReference>
<sequence length="226" mass="25465">MFPSGPLDSNFIIQTANTIGFVGGIGSGKSAVARAFGERHRLPVLDADKFGHDALHLESVKSSLRNVFGDSVFQTVDGTQQVDRSALGRVVFNEREEAKRYRKQLEAIVHPVIRERIGDQIAALSRQPHPPSMIVIDAAVMLETGWSRNCDRIVFVDATEQIRKQRVKTNRDWTEDEWRRREQNQWPLDRKRDAADIVISNNGELSHAVDELERKLELAACGPAEI</sequence>
<comment type="catalytic activity">
    <reaction evidence="5">
        <text>3'-dephospho-CoA + ATP = ADP + CoA + H(+)</text>
        <dbReference type="Rhea" id="RHEA:18245"/>
        <dbReference type="ChEBI" id="CHEBI:15378"/>
        <dbReference type="ChEBI" id="CHEBI:30616"/>
        <dbReference type="ChEBI" id="CHEBI:57287"/>
        <dbReference type="ChEBI" id="CHEBI:57328"/>
        <dbReference type="ChEBI" id="CHEBI:456216"/>
        <dbReference type="EC" id="2.7.1.24"/>
    </reaction>
</comment>
<dbReference type="EMBL" id="CP036268">
    <property type="protein sequence ID" value="QDT39380.1"/>
    <property type="molecule type" value="Genomic_DNA"/>
</dbReference>
<evidence type="ECO:0000256" key="5">
    <source>
        <dbReference type="HAMAP-Rule" id="MF_00376"/>
    </source>
</evidence>
<dbReference type="SUPFAM" id="SSF52540">
    <property type="entry name" value="P-loop containing nucleoside triphosphate hydrolases"/>
    <property type="match status" value="1"/>
</dbReference>
<dbReference type="UniPathway" id="UPA00241">
    <property type="reaction ID" value="UER00356"/>
</dbReference>
<dbReference type="InterPro" id="IPR001977">
    <property type="entry name" value="Depp_CoAkinase"/>
</dbReference>
<keyword evidence="8" id="KW-1185">Reference proteome</keyword>
<evidence type="ECO:0000256" key="6">
    <source>
        <dbReference type="NCBIfam" id="TIGR00152"/>
    </source>
</evidence>
<evidence type="ECO:0000256" key="4">
    <source>
        <dbReference type="ARBA" id="ARBA00022993"/>
    </source>
</evidence>
<keyword evidence="5" id="KW-0963">Cytoplasm</keyword>
<dbReference type="NCBIfam" id="TIGR00152">
    <property type="entry name" value="dephospho-CoA kinase"/>
    <property type="match status" value="1"/>
</dbReference>
<proteinExistence type="inferred from homology"/>
<evidence type="ECO:0000256" key="3">
    <source>
        <dbReference type="ARBA" id="ARBA00022840"/>
    </source>
</evidence>
<protein>
    <recommendedName>
        <fullName evidence="5 6">Dephospho-CoA kinase</fullName>
        <ecNumber evidence="5 6">2.7.1.24</ecNumber>
    </recommendedName>
    <alternativeName>
        <fullName evidence="5">Dephosphocoenzyme A kinase</fullName>
    </alternativeName>
</protein>
<keyword evidence="5 7" id="KW-0418">Kinase</keyword>
<reference evidence="7 8" key="1">
    <citation type="submission" date="2019-02" db="EMBL/GenBank/DDBJ databases">
        <title>Deep-cultivation of Planctomycetes and their phenomic and genomic characterization uncovers novel biology.</title>
        <authorList>
            <person name="Wiegand S."/>
            <person name="Jogler M."/>
            <person name="Boedeker C."/>
            <person name="Pinto D."/>
            <person name="Vollmers J."/>
            <person name="Rivas-Marin E."/>
            <person name="Kohn T."/>
            <person name="Peeters S.H."/>
            <person name="Heuer A."/>
            <person name="Rast P."/>
            <person name="Oberbeckmann S."/>
            <person name="Bunk B."/>
            <person name="Jeske O."/>
            <person name="Meyerdierks A."/>
            <person name="Storesund J.E."/>
            <person name="Kallscheuer N."/>
            <person name="Luecker S."/>
            <person name="Lage O.M."/>
            <person name="Pohl T."/>
            <person name="Merkel B.J."/>
            <person name="Hornburger P."/>
            <person name="Mueller R.-W."/>
            <person name="Bruemmer F."/>
            <person name="Labrenz M."/>
            <person name="Spormann A.M."/>
            <person name="Op den Camp H."/>
            <person name="Overmann J."/>
            <person name="Amann R."/>
            <person name="Jetten M.S.M."/>
            <person name="Mascher T."/>
            <person name="Medema M.H."/>
            <person name="Devos D.P."/>
            <person name="Kaster A.-K."/>
            <person name="Ovreas L."/>
            <person name="Rohde M."/>
            <person name="Galperin M.Y."/>
            <person name="Jogler C."/>
        </authorList>
    </citation>
    <scope>NUCLEOTIDE SEQUENCE [LARGE SCALE GENOMIC DNA]</scope>
    <source>
        <strain evidence="7 8">Pan189</strain>
    </source>
</reference>